<dbReference type="RefSeq" id="WP_256310677.1">
    <property type="nucleotide sequence ID" value="NZ_JANGAC010000003.1"/>
</dbReference>
<accession>A0ABT1S7V3</accession>
<keyword evidence="2" id="KW-0328">Glycosyltransferase</keyword>
<keyword evidence="2" id="KW-0808">Transferase</keyword>
<dbReference type="PANTHER" id="PTHR43691">
    <property type="entry name" value="URIDINE PHOSPHORYLASE"/>
    <property type="match status" value="1"/>
</dbReference>
<dbReference type="Gene3D" id="3.40.50.1580">
    <property type="entry name" value="Nucleoside phosphorylase domain"/>
    <property type="match status" value="1"/>
</dbReference>
<dbReference type="InterPro" id="IPR010058">
    <property type="entry name" value="Uridine_phosphorylase"/>
</dbReference>
<dbReference type="EMBL" id="JANGAC010000003">
    <property type="protein sequence ID" value="MCQ4922425.1"/>
    <property type="molecule type" value="Genomic_DNA"/>
</dbReference>
<dbReference type="EC" id="2.4.2.3" evidence="2"/>
<name>A0ABT1S7V3_9FIRM</name>
<protein>
    <submittedName>
        <fullName evidence="2">Uridine phosphorylase</fullName>
        <ecNumber evidence="2">2.4.2.3</ecNumber>
    </submittedName>
</protein>
<dbReference type="CDD" id="cd17767">
    <property type="entry name" value="UP_EcUdp-like"/>
    <property type="match status" value="1"/>
</dbReference>
<evidence type="ECO:0000259" key="1">
    <source>
        <dbReference type="Pfam" id="PF01048"/>
    </source>
</evidence>
<dbReference type="Proteomes" id="UP001524478">
    <property type="component" value="Unassembled WGS sequence"/>
</dbReference>
<comment type="caution">
    <text evidence="2">The sequence shown here is derived from an EMBL/GenBank/DDBJ whole genome shotgun (WGS) entry which is preliminary data.</text>
</comment>
<feature type="domain" description="Nucleoside phosphorylase" evidence="1">
    <location>
        <begin position="33"/>
        <end position="235"/>
    </location>
</feature>
<dbReference type="Pfam" id="PF01048">
    <property type="entry name" value="PNP_UDP_1"/>
    <property type="match status" value="1"/>
</dbReference>
<gene>
    <name evidence="2" type="primary">udp</name>
    <name evidence="2" type="ORF">NE686_04960</name>
</gene>
<reference evidence="2 3" key="1">
    <citation type="submission" date="2022-06" db="EMBL/GenBank/DDBJ databases">
        <title>Isolation of gut microbiota from human fecal samples.</title>
        <authorList>
            <person name="Pamer E.G."/>
            <person name="Barat B."/>
            <person name="Waligurski E."/>
            <person name="Medina S."/>
            <person name="Paddock L."/>
            <person name="Mostad J."/>
        </authorList>
    </citation>
    <scope>NUCLEOTIDE SEQUENCE [LARGE SCALE GENOMIC DNA]</scope>
    <source>
        <strain evidence="2 3">DFI.7.95</strain>
    </source>
</reference>
<evidence type="ECO:0000313" key="3">
    <source>
        <dbReference type="Proteomes" id="UP001524478"/>
    </source>
</evidence>
<dbReference type="InterPro" id="IPR000845">
    <property type="entry name" value="Nucleoside_phosphorylase_d"/>
</dbReference>
<dbReference type="InterPro" id="IPR035994">
    <property type="entry name" value="Nucleoside_phosphorylase_sf"/>
</dbReference>
<evidence type="ECO:0000313" key="2">
    <source>
        <dbReference type="EMBL" id="MCQ4922425.1"/>
    </source>
</evidence>
<keyword evidence="3" id="KW-1185">Reference proteome</keyword>
<dbReference type="PANTHER" id="PTHR43691:SF13">
    <property type="entry name" value="URIDINE PHOSPHORYLASE"/>
    <property type="match status" value="1"/>
</dbReference>
<dbReference type="GO" id="GO:0004850">
    <property type="term" value="F:uridine phosphorylase activity"/>
    <property type="evidence" value="ECO:0007669"/>
    <property type="project" value="UniProtKB-EC"/>
</dbReference>
<proteinExistence type="predicted"/>
<dbReference type="NCBIfam" id="TIGR01718">
    <property type="entry name" value="Uridine-psphlse"/>
    <property type="match status" value="1"/>
</dbReference>
<dbReference type="SUPFAM" id="SSF53167">
    <property type="entry name" value="Purine and uridine phosphorylases"/>
    <property type="match status" value="1"/>
</dbReference>
<organism evidence="2 3">
    <name type="scientific">Tissierella carlieri</name>
    <dbReference type="NCBI Taxonomy" id="689904"/>
    <lineage>
        <taxon>Bacteria</taxon>
        <taxon>Bacillati</taxon>
        <taxon>Bacillota</taxon>
        <taxon>Tissierellia</taxon>
        <taxon>Tissierellales</taxon>
        <taxon>Tissierellaceae</taxon>
        <taxon>Tissierella</taxon>
    </lineage>
</organism>
<sequence>MEDKKNWESKADRPELDGNIQYHIRCKPGDIADIVLLPGDPDRVPKISEKWDEFKEVGRNREHVTHTGKIRGIDISACSTGAGGGSTASAMEGLATIGAKTFIRVGTTSAIQSHIRPGDLIISSGAVRYDGTSENYVNLNYPAVADYEVVAALVEACERLGYTYHVGITATAASFFCGQNRDGFGGYRQSWFETRYEDLKAANVINYEMEAATVLTLSSLFKIKAGAVFTVIGNRETNEFAYDGIEKSIAASIEAAIILAEWNTLKVEKNKKNWYPSLVK</sequence>